<comment type="function">
    <text evidence="1">Could be a virulence factor.</text>
</comment>
<dbReference type="AlphaFoldDB" id="A0A9X9X274"/>
<dbReference type="GO" id="GO:0003824">
    <property type="term" value="F:catalytic activity"/>
    <property type="evidence" value="ECO:0007669"/>
    <property type="project" value="InterPro"/>
</dbReference>
<protein>
    <recommendedName>
        <fullName evidence="3">Phospholipase D</fullName>
    </recommendedName>
    <alternativeName>
        <fullName evidence="5">Choline phosphatase</fullName>
    </alternativeName>
</protein>
<organism evidence="7 8">
    <name type="scientific">Neoroseomonas soli</name>
    <dbReference type="NCBI Taxonomy" id="1081025"/>
    <lineage>
        <taxon>Bacteria</taxon>
        <taxon>Pseudomonadati</taxon>
        <taxon>Pseudomonadota</taxon>
        <taxon>Alphaproteobacteria</taxon>
        <taxon>Acetobacterales</taxon>
        <taxon>Acetobacteraceae</taxon>
        <taxon>Neoroseomonas</taxon>
    </lineage>
</organism>
<accession>A0A9X9X274</accession>
<comment type="caution">
    <text evidence="7">The sequence shown here is derived from an EMBL/GenBank/DDBJ whole genome shotgun (WGS) entry which is preliminary data.</text>
</comment>
<comment type="subcellular location">
    <subcellularLocation>
        <location evidence="2">Secreted</location>
    </subcellularLocation>
</comment>
<dbReference type="SUPFAM" id="SSF56024">
    <property type="entry name" value="Phospholipase D/nuclease"/>
    <property type="match status" value="1"/>
</dbReference>
<dbReference type="Gene3D" id="3.30.870.10">
    <property type="entry name" value="Endonuclease Chain A"/>
    <property type="match status" value="1"/>
</dbReference>
<dbReference type="GO" id="GO:0006793">
    <property type="term" value="P:phosphorus metabolic process"/>
    <property type="evidence" value="ECO:0007669"/>
    <property type="project" value="UniProtKB-ARBA"/>
</dbReference>
<keyword evidence="4" id="KW-0964">Secreted</keyword>
<feature type="domain" description="PLD phosphodiesterase" evidence="6">
    <location>
        <begin position="80"/>
        <end position="106"/>
    </location>
</feature>
<keyword evidence="8" id="KW-1185">Reference proteome</keyword>
<sequence length="421" mass="46999">MARLISNGGTGDYVRGAFEKLASQSRTLLLAAPYFSNHEPISEALKRGASLRLIVGLNSATHPHHLRALVGSPRTAVRFYTGRFHAKLYVFDNAALVGSANLTEAGFQSNREVVACFTEPDDSEPIIQARAIFEELWSDARAMSRGTLDVFEEAWRSARRIGPDPEAAITNAVGKVEPPSVNVERRKSFADQAAREALRRQIEEQYRPAFDEVARLLADGDLYRDDVMQIDAPFRVNRFLNWVRLTHALHDDWKEAPLRAADERRAEIVRLGQAWRDAEDGKVFEGYAEGIQDVLAPFAEPEILRVASKAQITAGLMGIHAFQEQMRFTAGGREALPRRFWAENNDDVARVRDTLTYLLHGPGDFVDRLYGTTADARWKLALFGKFCGLELCGTVRPQECPPVNGRSAKALRFLGFNVSGE</sequence>
<evidence type="ECO:0000256" key="1">
    <source>
        <dbReference type="ARBA" id="ARBA00003145"/>
    </source>
</evidence>
<dbReference type="Pfam" id="PF13091">
    <property type="entry name" value="PLDc_2"/>
    <property type="match status" value="1"/>
</dbReference>
<dbReference type="PROSITE" id="PS50035">
    <property type="entry name" value="PLD"/>
    <property type="match status" value="1"/>
</dbReference>
<reference evidence="7" key="1">
    <citation type="submission" date="2020-01" db="EMBL/GenBank/DDBJ databases">
        <authorList>
            <person name="Rat A."/>
        </authorList>
    </citation>
    <scope>NUCLEOTIDE SEQUENCE</scope>
    <source>
        <strain evidence="7">LMG 31231</strain>
    </source>
</reference>
<evidence type="ECO:0000256" key="4">
    <source>
        <dbReference type="ARBA" id="ARBA00022525"/>
    </source>
</evidence>
<evidence type="ECO:0000313" key="7">
    <source>
        <dbReference type="EMBL" id="MBR0673503.1"/>
    </source>
</evidence>
<dbReference type="InterPro" id="IPR025202">
    <property type="entry name" value="PLD-like_dom"/>
</dbReference>
<dbReference type="GO" id="GO:0005576">
    <property type="term" value="C:extracellular region"/>
    <property type="evidence" value="ECO:0007669"/>
    <property type="project" value="UniProtKB-SubCell"/>
</dbReference>
<proteinExistence type="predicted"/>
<dbReference type="InterPro" id="IPR001736">
    <property type="entry name" value="PLipase_D/transphosphatidylase"/>
</dbReference>
<dbReference type="SMART" id="SM00155">
    <property type="entry name" value="PLDc"/>
    <property type="match status" value="1"/>
</dbReference>
<evidence type="ECO:0000256" key="3">
    <source>
        <dbReference type="ARBA" id="ARBA00018392"/>
    </source>
</evidence>
<dbReference type="EMBL" id="JAAEDM010000075">
    <property type="protein sequence ID" value="MBR0673503.1"/>
    <property type="molecule type" value="Genomic_DNA"/>
</dbReference>
<evidence type="ECO:0000259" key="6">
    <source>
        <dbReference type="PROSITE" id="PS50035"/>
    </source>
</evidence>
<evidence type="ECO:0000256" key="2">
    <source>
        <dbReference type="ARBA" id="ARBA00004613"/>
    </source>
</evidence>
<evidence type="ECO:0000313" key="8">
    <source>
        <dbReference type="Proteomes" id="UP001138751"/>
    </source>
</evidence>
<reference evidence="7" key="2">
    <citation type="journal article" date="2021" name="Syst. Appl. Microbiol.">
        <title>Roseomonas hellenica sp. nov., isolated from roots of wild-growing Alkanna tinctoria.</title>
        <authorList>
            <person name="Rat A."/>
            <person name="Naranjo H.D."/>
            <person name="Lebbe L."/>
            <person name="Cnockaert M."/>
            <person name="Krigas N."/>
            <person name="Grigoriadou K."/>
            <person name="Maloupa E."/>
            <person name="Willems A."/>
        </authorList>
    </citation>
    <scope>NUCLEOTIDE SEQUENCE</scope>
    <source>
        <strain evidence="7">LMG 31231</strain>
    </source>
</reference>
<gene>
    <name evidence="7" type="ORF">GXW76_20195</name>
</gene>
<name>A0A9X9X274_9PROT</name>
<dbReference type="Proteomes" id="UP001138751">
    <property type="component" value="Unassembled WGS sequence"/>
</dbReference>
<evidence type="ECO:0000256" key="5">
    <source>
        <dbReference type="ARBA" id="ARBA00029594"/>
    </source>
</evidence>
<dbReference type="RefSeq" id="WP_211863909.1">
    <property type="nucleotide sequence ID" value="NZ_JAAEDM010000075.1"/>
</dbReference>